<feature type="domain" description="Stress-response A/B barrel" evidence="1">
    <location>
        <begin position="2"/>
        <end position="99"/>
    </location>
</feature>
<accession>E4T8K5</accession>
<dbReference type="PANTHER" id="PTHR37832">
    <property type="entry name" value="BLL2683 PROTEIN"/>
    <property type="match status" value="1"/>
</dbReference>
<dbReference type="SUPFAM" id="SSF54909">
    <property type="entry name" value="Dimeric alpha+beta barrel"/>
    <property type="match status" value="1"/>
</dbReference>
<dbReference type="Gene3D" id="3.30.70.100">
    <property type="match status" value="1"/>
</dbReference>
<reference key="1">
    <citation type="submission" date="2010-11" db="EMBL/GenBank/DDBJ databases">
        <title>The complete genome of Paludibacter propionicigenes DSM 17365.</title>
        <authorList>
            <consortium name="US DOE Joint Genome Institute (JGI-PGF)"/>
            <person name="Lucas S."/>
            <person name="Copeland A."/>
            <person name="Lapidus A."/>
            <person name="Bruce D."/>
            <person name="Goodwin L."/>
            <person name="Pitluck S."/>
            <person name="Kyrpides N."/>
            <person name="Mavromatis K."/>
            <person name="Ivanova N."/>
            <person name="Munk A.C."/>
            <person name="Brettin T."/>
            <person name="Detter J.C."/>
            <person name="Han C."/>
            <person name="Tapia R."/>
            <person name="Land M."/>
            <person name="Hauser L."/>
            <person name="Markowitz V."/>
            <person name="Cheng J.-F."/>
            <person name="Hugenholtz P."/>
            <person name="Woyke T."/>
            <person name="Wu D."/>
            <person name="Gronow S."/>
            <person name="Wellnitz S."/>
            <person name="Brambilla E."/>
            <person name="Klenk H.-P."/>
            <person name="Eisen J.A."/>
        </authorList>
    </citation>
    <scope>NUCLEOTIDE SEQUENCE</scope>
    <source>
        <strain>WB4</strain>
    </source>
</reference>
<dbReference type="OrthoDB" id="9808130at2"/>
<dbReference type="Pfam" id="PF07876">
    <property type="entry name" value="Dabb"/>
    <property type="match status" value="1"/>
</dbReference>
<dbReference type="InterPro" id="IPR013097">
    <property type="entry name" value="Dabb"/>
</dbReference>
<dbReference type="PROSITE" id="PS51502">
    <property type="entry name" value="S_R_A_B_BARREL"/>
    <property type="match status" value="1"/>
</dbReference>
<reference evidence="2 3" key="2">
    <citation type="journal article" date="2011" name="Stand. Genomic Sci.">
        <title>Complete genome sequence of Paludibacter propionicigenes type strain (WB4).</title>
        <authorList>
            <person name="Gronow S."/>
            <person name="Munk C."/>
            <person name="Lapidus A."/>
            <person name="Nolan M."/>
            <person name="Lucas S."/>
            <person name="Hammon N."/>
            <person name="Deshpande S."/>
            <person name="Cheng J.F."/>
            <person name="Tapia R."/>
            <person name="Han C."/>
            <person name="Goodwin L."/>
            <person name="Pitluck S."/>
            <person name="Liolios K."/>
            <person name="Ivanova N."/>
            <person name="Mavromatis K."/>
            <person name="Mikhailova N."/>
            <person name="Pati A."/>
            <person name="Chen A."/>
            <person name="Palaniappan K."/>
            <person name="Land M."/>
            <person name="Hauser L."/>
            <person name="Chang Y.J."/>
            <person name="Jeffries C.D."/>
            <person name="Brambilla E."/>
            <person name="Rohde M."/>
            <person name="Goker M."/>
            <person name="Detter J.C."/>
            <person name="Woyke T."/>
            <person name="Bristow J."/>
            <person name="Eisen J.A."/>
            <person name="Markowitz V."/>
            <person name="Hugenholtz P."/>
            <person name="Kyrpides N.C."/>
            <person name="Klenk H.P."/>
        </authorList>
    </citation>
    <scope>NUCLEOTIDE SEQUENCE [LARGE SCALE GENOMIC DNA]</scope>
    <source>
        <strain evidence="3">DSM 17365 / JCM 13257 / WB4</strain>
    </source>
</reference>
<keyword evidence="3" id="KW-1185">Reference proteome</keyword>
<sequence length="101" mass="11436">MIKHIVFFGLAENAEGKSKAENAKIIKSELENLINFIPEIKKIEVGINDPNAPKTNYDIALYSEFDSLETLDIYQEHPEHKRVAAYIGKVKTTRAAVDYNV</sequence>
<dbReference type="RefSeq" id="WP_013446418.1">
    <property type="nucleotide sequence ID" value="NC_014734.1"/>
</dbReference>
<gene>
    <name evidence="2" type="ordered locus">Palpr_2920</name>
</gene>
<dbReference type="STRING" id="694427.Palpr_2920"/>
<evidence type="ECO:0000259" key="1">
    <source>
        <dbReference type="PROSITE" id="PS51502"/>
    </source>
</evidence>
<dbReference type="SMART" id="SM00886">
    <property type="entry name" value="Dabb"/>
    <property type="match status" value="1"/>
</dbReference>
<dbReference type="KEGG" id="ppn:Palpr_2920"/>
<organism evidence="2 3">
    <name type="scientific">Paludibacter propionicigenes (strain DSM 17365 / JCM 13257 / WB4)</name>
    <dbReference type="NCBI Taxonomy" id="694427"/>
    <lineage>
        <taxon>Bacteria</taxon>
        <taxon>Pseudomonadati</taxon>
        <taxon>Bacteroidota</taxon>
        <taxon>Bacteroidia</taxon>
        <taxon>Bacteroidales</taxon>
        <taxon>Paludibacteraceae</taxon>
        <taxon>Paludibacter</taxon>
    </lineage>
</organism>
<proteinExistence type="predicted"/>
<dbReference type="HOGENOM" id="CLU_080664_3_0_10"/>
<name>E4T8K5_PALPW</name>
<dbReference type="eggNOG" id="ENOG5032YCK">
    <property type="taxonomic scope" value="Bacteria"/>
</dbReference>
<dbReference type="Proteomes" id="UP000008718">
    <property type="component" value="Chromosome"/>
</dbReference>
<evidence type="ECO:0000313" key="3">
    <source>
        <dbReference type="Proteomes" id="UP000008718"/>
    </source>
</evidence>
<protein>
    <submittedName>
        <fullName evidence="2">Stress responsive alpha-beta barrel domain-containing protein</fullName>
    </submittedName>
</protein>
<evidence type="ECO:0000313" key="2">
    <source>
        <dbReference type="EMBL" id="ADQ81049.1"/>
    </source>
</evidence>
<dbReference type="EMBL" id="CP002345">
    <property type="protein sequence ID" value="ADQ81049.1"/>
    <property type="molecule type" value="Genomic_DNA"/>
</dbReference>
<dbReference type="InterPro" id="IPR011008">
    <property type="entry name" value="Dimeric_a/b-barrel"/>
</dbReference>
<dbReference type="PANTHER" id="PTHR37832:SF1">
    <property type="entry name" value="STRESS-RESPONSE A_B BARREL DOMAIN-CONTAINING PROTEIN"/>
    <property type="match status" value="1"/>
</dbReference>
<dbReference type="AlphaFoldDB" id="E4T8K5"/>